<dbReference type="PATRIC" id="fig|1423802.4.peg.433"/>
<feature type="transmembrane region" description="Helical" evidence="1">
    <location>
        <begin position="21"/>
        <end position="39"/>
    </location>
</feature>
<feature type="transmembrane region" description="Helical" evidence="1">
    <location>
        <begin position="106"/>
        <end position="124"/>
    </location>
</feature>
<evidence type="ECO:0000313" key="3">
    <source>
        <dbReference type="Proteomes" id="UP000051256"/>
    </source>
</evidence>
<proteinExistence type="predicted"/>
<sequence>MVGTPLKTYFHKITKSDFWDGVLVLILDGIYSTVVSQLFTTYSSTTSNANNQGLNHISTIKMVLVFIVETISNDTTLLSEELLALIPMLVFATLANKYWHFSRGGALLLGTIISIFCIWVYAFFNL</sequence>
<reference evidence="2 3" key="1">
    <citation type="journal article" date="2015" name="Genome Announc.">
        <title>Expanding the biotechnology potential of lactobacilli through comparative genomics of 213 strains and associated genera.</title>
        <authorList>
            <person name="Sun Z."/>
            <person name="Harris H.M."/>
            <person name="McCann A."/>
            <person name="Guo C."/>
            <person name="Argimon S."/>
            <person name="Zhang W."/>
            <person name="Yang X."/>
            <person name="Jeffery I.B."/>
            <person name="Cooney J.C."/>
            <person name="Kagawa T.F."/>
            <person name="Liu W."/>
            <person name="Song Y."/>
            <person name="Salvetti E."/>
            <person name="Wrobel A."/>
            <person name="Rasinkangas P."/>
            <person name="Parkhill J."/>
            <person name="Rea M.C."/>
            <person name="O'Sullivan O."/>
            <person name="Ritari J."/>
            <person name="Douillard F.P."/>
            <person name="Paul Ross R."/>
            <person name="Yang R."/>
            <person name="Briner A.E."/>
            <person name="Felis G.E."/>
            <person name="de Vos W.M."/>
            <person name="Barrangou R."/>
            <person name="Klaenhammer T.R."/>
            <person name="Caufield P.W."/>
            <person name="Cui Y."/>
            <person name="Zhang H."/>
            <person name="O'Toole P.W."/>
        </authorList>
    </citation>
    <scope>NUCLEOTIDE SEQUENCE [LARGE SCALE GENOMIC DNA]</scope>
    <source>
        <strain evidence="2 3">DSM 24302</strain>
    </source>
</reference>
<dbReference type="Proteomes" id="UP000051256">
    <property type="component" value="Unassembled WGS sequence"/>
</dbReference>
<protein>
    <submittedName>
        <fullName evidence="2">Uncharacterized protein</fullName>
    </submittedName>
</protein>
<comment type="caution">
    <text evidence="2">The sequence shown here is derived from an EMBL/GenBank/DDBJ whole genome shotgun (WGS) entry which is preliminary data.</text>
</comment>
<dbReference type="EMBL" id="AYZR01000008">
    <property type="protein sequence ID" value="KRM93705.1"/>
    <property type="molecule type" value="Genomic_DNA"/>
</dbReference>
<gene>
    <name evidence="2" type="ORF">FC56_GL000422</name>
</gene>
<keyword evidence="1" id="KW-0472">Membrane</keyword>
<dbReference type="AlphaFoldDB" id="A0A0R2CZX5"/>
<evidence type="ECO:0000313" key="2">
    <source>
        <dbReference type="EMBL" id="KRM93705.1"/>
    </source>
</evidence>
<dbReference type="STRING" id="1423802.FC56_GL000422"/>
<evidence type="ECO:0000256" key="1">
    <source>
        <dbReference type="SAM" id="Phobius"/>
    </source>
</evidence>
<organism evidence="2 3">
    <name type="scientific">Lentilactobacillus senioris DSM 24302 = JCM 17472</name>
    <dbReference type="NCBI Taxonomy" id="1423802"/>
    <lineage>
        <taxon>Bacteria</taxon>
        <taxon>Bacillati</taxon>
        <taxon>Bacillota</taxon>
        <taxon>Bacilli</taxon>
        <taxon>Lactobacillales</taxon>
        <taxon>Lactobacillaceae</taxon>
        <taxon>Lentilactobacillus</taxon>
    </lineage>
</organism>
<name>A0A0R2CZX5_9LACO</name>
<dbReference type="RefSeq" id="WP_056978235.1">
    <property type="nucleotide sequence ID" value="NZ_AYZR01000008.1"/>
</dbReference>
<accession>A0A0R2CZX5</accession>
<keyword evidence="1" id="KW-0812">Transmembrane</keyword>
<keyword evidence="1" id="KW-1133">Transmembrane helix</keyword>
<keyword evidence="3" id="KW-1185">Reference proteome</keyword>